<evidence type="ECO:0000313" key="16">
    <source>
        <dbReference type="Ensembl" id="ENSOCUP00000049195.1"/>
    </source>
</evidence>
<evidence type="ECO:0000256" key="15">
    <source>
        <dbReference type="ARBA" id="ARBA00033364"/>
    </source>
</evidence>
<protein>
    <recommendedName>
        <fullName evidence="5">NADH dehydrogenase [ubiquinone] 1 beta subcomplex subunit 1</fullName>
    </recommendedName>
    <alternativeName>
        <fullName evidence="15">Complex I-MNLL</fullName>
    </alternativeName>
    <alternativeName>
        <fullName evidence="14">NADH-ubiquinone oxidoreductase MNLL subunit</fullName>
    </alternativeName>
</protein>
<evidence type="ECO:0000256" key="3">
    <source>
        <dbReference type="ARBA" id="ARBA00007393"/>
    </source>
</evidence>
<keyword evidence="12" id="KW-0496">Mitochondrion</keyword>
<evidence type="ECO:0000313" key="17">
    <source>
        <dbReference type="Proteomes" id="UP000001811"/>
    </source>
</evidence>
<dbReference type="STRING" id="9986.ENSOCUP00000049195"/>
<dbReference type="Ensembl" id="ENSOCUT00000051142.1">
    <property type="protein sequence ID" value="ENSOCUP00000049195.1"/>
    <property type="gene ID" value="ENSOCUG00000031865.1"/>
</dbReference>
<comment type="subunit">
    <text evidence="4">Complex I is composed of 45 different subunits.</text>
</comment>
<organism evidence="16 17">
    <name type="scientific">Oryctolagus cuniculus</name>
    <name type="common">Rabbit</name>
    <dbReference type="NCBI Taxonomy" id="9986"/>
    <lineage>
        <taxon>Eukaryota</taxon>
        <taxon>Metazoa</taxon>
        <taxon>Chordata</taxon>
        <taxon>Craniata</taxon>
        <taxon>Vertebrata</taxon>
        <taxon>Euteleostomi</taxon>
        <taxon>Mammalia</taxon>
        <taxon>Eutheria</taxon>
        <taxon>Euarchontoglires</taxon>
        <taxon>Glires</taxon>
        <taxon>Lagomorpha</taxon>
        <taxon>Leporidae</taxon>
        <taxon>Oryctolagus</taxon>
    </lineage>
</organism>
<evidence type="ECO:0000256" key="14">
    <source>
        <dbReference type="ARBA" id="ARBA00030377"/>
    </source>
</evidence>
<keyword evidence="17" id="KW-1185">Reference proteome</keyword>
<evidence type="ECO:0000256" key="10">
    <source>
        <dbReference type="ARBA" id="ARBA00022982"/>
    </source>
</evidence>
<dbReference type="Bgee" id="ENSOCUG00000031865">
    <property type="expression patterns" value="Expressed in heart and 16 other cell types or tissues"/>
</dbReference>
<dbReference type="InterPro" id="IPR012575">
    <property type="entry name" value="NDUB1"/>
</dbReference>
<reference evidence="16 17" key="1">
    <citation type="journal article" date="2011" name="Nature">
        <title>A high-resolution map of human evolutionary constraint using 29 mammals.</title>
        <authorList>
            <person name="Lindblad-Toh K."/>
            <person name="Garber M."/>
            <person name="Zuk O."/>
            <person name="Lin M.F."/>
            <person name="Parker B.J."/>
            <person name="Washietl S."/>
            <person name="Kheradpour P."/>
            <person name="Ernst J."/>
            <person name="Jordan G."/>
            <person name="Mauceli E."/>
            <person name="Ward L.D."/>
            <person name="Lowe C.B."/>
            <person name="Holloway A.K."/>
            <person name="Clamp M."/>
            <person name="Gnerre S."/>
            <person name="Alfoldi J."/>
            <person name="Beal K."/>
            <person name="Chang J."/>
            <person name="Clawson H."/>
            <person name="Cuff J."/>
            <person name="Di Palma F."/>
            <person name="Fitzgerald S."/>
            <person name="Flicek P."/>
            <person name="Guttman M."/>
            <person name="Hubisz M.J."/>
            <person name="Jaffe D.B."/>
            <person name="Jungreis I."/>
            <person name="Kent W.J."/>
            <person name="Kostka D."/>
            <person name="Lara M."/>
            <person name="Martins A.L."/>
            <person name="Massingham T."/>
            <person name="Moltke I."/>
            <person name="Raney B.J."/>
            <person name="Rasmussen M.D."/>
            <person name="Robinson J."/>
            <person name="Stark A."/>
            <person name="Vilella A.J."/>
            <person name="Wen J."/>
            <person name="Xie X."/>
            <person name="Zody M.C."/>
            <person name="Baldwin J."/>
            <person name="Bloom T."/>
            <person name="Chin C.W."/>
            <person name="Heiman D."/>
            <person name="Nicol R."/>
            <person name="Nusbaum C."/>
            <person name="Young S."/>
            <person name="Wilkinson J."/>
            <person name="Worley K.C."/>
            <person name="Kovar C.L."/>
            <person name="Muzny D.M."/>
            <person name="Gibbs R.A."/>
            <person name="Cree A."/>
            <person name="Dihn H.H."/>
            <person name="Fowler G."/>
            <person name="Jhangiani S."/>
            <person name="Joshi V."/>
            <person name="Lee S."/>
            <person name="Lewis L.R."/>
            <person name="Nazareth L.V."/>
            <person name="Okwuonu G."/>
            <person name="Santibanez J."/>
            <person name="Warren W.C."/>
            <person name="Mardis E.R."/>
            <person name="Weinstock G.M."/>
            <person name="Wilson R.K."/>
            <person name="Delehaunty K."/>
            <person name="Dooling D."/>
            <person name="Fronik C."/>
            <person name="Fulton L."/>
            <person name="Fulton B."/>
            <person name="Graves T."/>
            <person name="Minx P."/>
            <person name="Sodergren E."/>
            <person name="Birney E."/>
            <person name="Margulies E.H."/>
            <person name="Herrero J."/>
            <person name="Green E.D."/>
            <person name="Haussler D."/>
            <person name="Siepel A."/>
            <person name="Goldman N."/>
            <person name="Pollard K.S."/>
            <person name="Pedersen J.S."/>
            <person name="Lander E.S."/>
            <person name="Kellis M."/>
        </authorList>
    </citation>
    <scope>NUCLEOTIDE SEQUENCE [LARGE SCALE GENOMIC DNA]</scope>
    <source>
        <strain evidence="16 17">Thorbecke inbred</strain>
    </source>
</reference>
<keyword evidence="11" id="KW-1133">Transmembrane helix</keyword>
<evidence type="ECO:0000256" key="11">
    <source>
        <dbReference type="ARBA" id="ARBA00022989"/>
    </source>
</evidence>
<dbReference type="SMR" id="A0A5F9DUJ4"/>
<name>A0A5F9DUJ4_RABIT</name>
<evidence type="ECO:0000256" key="9">
    <source>
        <dbReference type="ARBA" id="ARBA00022792"/>
    </source>
</evidence>
<dbReference type="InParanoid" id="A0A5F9DUJ4"/>
<keyword evidence="13" id="KW-0472">Membrane</keyword>
<dbReference type="GO" id="GO:0005743">
    <property type="term" value="C:mitochondrial inner membrane"/>
    <property type="evidence" value="ECO:0007669"/>
    <property type="project" value="UniProtKB-SubCell"/>
</dbReference>
<evidence type="ECO:0000256" key="7">
    <source>
        <dbReference type="ARBA" id="ARBA00022660"/>
    </source>
</evidence>
<evidence type="ECO:0000256" key="6">
    <source>
        <dbReference type="ARBA" id="ARBA00022448"/>
    </source>
</evidence>
<evidence type="ECO:0000256" key="8">
    <source>
        <dbReference type="ARBA" id="ARBA00022692"/>
    </source>
</evidence>
<comment type="subcellular location">
    <subcellularLocation>
        <location evidence="2">Mitochondrion inner membrane</location>
        <topology evidence="2">Single-pass membrane protein</topology>
        <orientation evidence="2">Matrix side</orientation>
    </subcellularLocation>
</comment>
<dbReference type="EMBL" id="AAGW02048846">
    <property type="status" value="NOT_ANNOTATED_CDS"/>
    <property type="molecule type" value="Genomic_DNA"/>
</dbReference>
<dbReference type="PANTHER" id="PTHR15222">
    <property type="entry name" value="NADH DEHYDROGENASE [UBIQUINONE] 1 BETA SUBCOMPLEX SUBUNIT 1"/>
    <property type="match status" value="1"/>
</dbReference>
<keyword evidence="7" id="KW-0679">Respiratory chain</keyword>
<dbReference type="PANTHER" id="PTHR15222:SF2">
    <property type="entry name" value="NADH DEHYDROGENASE [UBIQUINONE] 1 BETA SUBCOMPLEX SUBUNIT 1"/>
    <property type="match status" value="1"/>
</dbReference>
<sequence length="105" mass="12034">MCRRRHPSPPSARGEWHVPRSQLPPAPLAVRVAALRWVVLGAGAAAVMANLLQIVRDHWVHILVPVGFVFGCYLDRKNDEKLTAFRNKSMLFKRELRPNEEVTWK</sequence>
<keyword evidence="9" id="KW-0999">Mitochondrion inner membrane</keyword>
<evidence type="ECO:0000256" key="12">
    <source>
        <dbReference type="ARBA" id="ARBA00023128"/>
    </source>
</evidence>
<reference evidence="16" key="3">
    <citation type="submission" date="2025-09" db="UniProtKB">
        <authorList>
            <consortium name="Ensembl"/>
        </authorList>
    </citation>
    <scope>IDENTIFICATION</scope>
    <source>
        <strain evidence="16">Thorbecke</strain>
    </source>
</reference>
<dbReference type="GeneTree" id="ENSGT00390000005052"/>
<comment type="similarity">
    <text evidence="3">Belongs to the complex I NDUFB1 subunit family.</text>
</comment>
<evidence type="ECO:0000256" key="1">
    <source>
        <dbReference type="ARBA" id="ARBA00003335"/>
    </source>
</evidence>
<evidence type="ECO:0000256" key="13">
    <source>
        <dbReference type="ARBA" id="ARBA00023136"/>
    </source>
</evidence>
<evidence type="ECO:0000256" key="4">
    <source>
        <dbReference type="ARBA" id="ARBA00011533"/>
    </source>
</evidence>
<dbReference type="Pfam" id="PF08040">
    <property type="entry name" value="NADH_oxidored"/>
    <property type="match status" value="1"/>
</dbReference>
<proteinExistence type="inferred from homology"/>
<evidence type="ECO:0000256" key="2">
    <source>
        <dbReference type="ARBA" id="ARBA00004298"/>
    </source>
</evidence>
<reference evidence="16" key="2">
    <citation type="submission" date="2025-08" db="UniProtKB">
        <authorList>
            <consortium name="Ensembl"/>
        </authorList>
    </citation>
    <scope>IDENTIFICATION</scope>
    <source>
        <strain evidence="16">Thorbecke</strain>
    </source>
</reference>
<keyword evidence="6" id="KW-0813">Transport</keyword>
<dbReference type="FunCoup" id="A0A5F9DUJ4">
    <property type="interactions" value="103"/>
</dbReference>
<accession>A0A5F9DUJ4</accession>
<evidence type="ECO:0000256" key="5">
    <source>
        <dbReference type="ARBA" id="ARBA00018678"/>
    </source>
</evidence>
<keyword evidence="10" id="KW-0249">Electron transport</keyword>
<comment type="function">
    <text evidence="1">Accessory subunit of the mitochondrial membrane respiratory chain NADH dehydrogenase (Complex I) that is believed not to be involved in catalysis. Complex I functions in the transfer of electrons from NADH to the respiratory chain. The immediate electron acceptor for the enzyme is believed to be ubiquinone.</text>
</comment>
<dbReference type="AlphaFoldDB" id="A0A5F9DUJ4"/>
<dbReference type="Proteomes" id="UP000001811">
    <property type="component" value="Chromosome 20"/>
</dbReference>
<keyword evidence="8" id="KW-0812">Transmembrane</keyword>